<dbReference type="GO" id="GO:0032040">
    <property type="term" value="C:small-subunit processome"/>
    <property type="evidence" value="ECO:0007669"/>
    <property type="project" value="TreeGrafter"/>
</dbReference>
<keyword evidence="14" id="KW-1185">Reference proteome</keyword>
<name>A0A915PV07_9BILA</name>
<evidence type="ECO:0000256" key="7">
    <source>
        <dbReference type="ARBA" id="ARBA00023242"/>
    </source>
</evidence>
<dbReference type="GO" id="GO:0061608">
    <property type="term" value="F:nuclear import signal receptor activity"/>
    <property type="evidence" value="ECO:0007669"/>
    <property type="project" value="InterPro"/>
</dbReference>
<keyword evidence="6" id="KW-0694">RNA-binding</keyword>
<dbReference type="InterPro" id="IPR035367">
    <property type="entry name" value="Nrap_D2"/>
</dbReference>
<evidence type="ECO:0000256" key="4">
    <source>
        <dbReference type="ARBA" id="ARBA00016437"/>
    </source>
</evidence>
<dbReference type="WBParaSite" id="sdigi.contig276.g6964.t1">
    <property type="protein sequence ID" value="sdigi.contig276.g6964.t1"/>
    <property type="gene ID" value="sdigi.contig276.g6964"/>
</dbReference>
<dbReference type="Gene3D" id="1.10.1410.10">
    <property type="match status" value="1"/>
</dbReference>
<dbReference type="Pfam" id="PF11538">
    <property type="entry name" value="Snurportin1"/>
    <property type="match status" value="1"/>
</dbReference>
<dbReference type="InterPro" id="IPR035371">
    <property type="entry name" value="Nrap_D6"/>
</dbReference>
<evidence type="ECO:0000313" key="14">
    <source>
        <dbReference type="Proteomes" id="UP000887581"/>
    </source>
</evidence>
<dbReference type="InterPro" id="IPR035368">
    <property type="entry name" value="Nrap_D3"/>
</dbReference>
<dbReference type="Pfam" id="PF17403">
    <property type="entry name" value="Nrap_D2"/>
    <property type="match status" value="1"/>
</dbReference>
<organism evidence="14 15">
    <name type="scientific">Setaria digitata</name>
    <dbReference type="NCBI Taxonomy" id="48799"/>
    <lineage>
        <taxon>Eukaryota</taxon>
        <taxon>Metazoa</taxon>
        <taxon>Ecdysozoa</taxon>
        <taxon>Nematoda</taxon>
        <taxon>Chromadorea</taxon>
        <taxon>Rhabditida</taxon>
        <taxon>Spirurina</taxon>
        <taxon>Spiruromorpha</taxon>
        <taxon>Filarioidea</taxon>
        <taxon>Setariidae</taxon>
        <taxon>Setaria</taxon>
    </lineage>
</organism>
<dbReference type="Pfam" id="PF21974">
    <property type="entry name" value="SPN1_m3Gcap_bd"/>
    <property type="match status" value="1"/>
</dbReference>
<dbReference type="InterPro" id="IPR035369">
    <property type="entry name" value="Nrap_D4"/>
</dbReference>
<keyword evidence="7" id="KW-0539">Nucleus</keyword>
<evidence type="ECO:0000256" key="5">
    <source>
        <dbReference type="ARBA" id="ARBA00022454"/>
    </source>
</evidence>
<evidence type="ECO:0000256" key="8">
    <source>
        <dbReference type="ARBA" id="ARBA00031711"/>
    </source>
</evidence>
<evidence type="ECO:0000256" key="1">
    <source>
        <dbReference type="ARBA" id="ARBA00004286"/>
    </source>
</evidence>
<dbReference type="InterPro" id="IPR002652">
    <property type="entry name" value="Importin-a_IBB"/>
</dbReference>
<evidence type="ECO:0000256" key="3">
    <source>
        <dbReference type="ARBA" id="ARBA00006674"/>
    </source>
</evidence>
<dbReference type="GO" id="GO:0006364">
    <property type="term" value="P:rRNA processing"/>
    <property type="evidence" value="ECO:0007669"/>
    <property type="project" value="TreeGrafter"/>
</dbReference>
<reference evidence="15" key="1">
    <citation type="submission" date="2022-11" db="UniProtKB">
        <authorList>
            <consortium name="WormBaseParasite"/>
        </authorList>
    </citation>
    <scope>IDENTIFICATION</scope>
</reference>
<dbReference type="CDD" id="cd09232">
    <property type="entry name" value="Snurportin-1_C"/>
    <property type="match status" value="1"/>
</dbReference>
<dbReference type="GO" id="GO:0032545">
    <property type="term" value="C:CURI complex"/>
    <property type="evidence" value="ECO:0007669"/>
    <property type="project" value="TreeGrafter"/>
</dbReference>
<dbReference type="Gene3D" id="3.30.70.3030">
    <property type="match status" value="1"/>
</dbReference>
<dbReference type="Pfam" id="PF17404">
    <property type="entry name" value="Nrap_D3"/>
    <property type="match status" value="1"/>
</dbReference>
<dbReference type="InterPro" id="IPR024721">
    <property type="entry name" value="Snurportin-1_N"/>
</dbReference>
<feature type="domain" description="IBB" evidence="13">
    <location>
        <begin position="1073"/>
        <end position="1135"/>
    </location>
</feature>
<dbReference type="Pfam" id="PF17407">
    <property type="entry name" value="Nrap_D6"/>
    <property type="match status" value="1"/>
</dbReference>
<dbReference type="Gene3D" id="3.30.470.30">
    <property type="entry name" value="DNA ligase/mRNA capping enzyme"/>
    <property type="match status" value="1"/>
</dbReference>
<evidence type="ECO:0000313" key="15">
    <source>
        <dbReference type="WBParaSite" id="sdigi.contig276.g6964.t1"/>
    </source>
</evidence>
<comment type="similarity">
    <text evidence="3">Belongs to the NRAP family.</text>
</comment>
<dbReference type="Pfam" id="PF17406">
    <property type="entry name" value="Nrap_D5"/>
    <property type="match status" value="1"/>
</dbReference>
<evidence type="ECO:0000259" key="13">
    <source>
        <dbReference type="PROSITE" id="PS51214"/>
    </source>
</evidence>
<keyword evidence="12" id="KW-0175">Coiled coil</keyword>
<proteinExistence type="inferred from homology"/>
<evidence type="ECO:0000256" key="2">
    <source>
        <dbReference type="ARBA" id="ARBA00004604"/>
    </source>
</evidence>
<evidence type="ECO:0000256" key="6">
    <source>
        <dbReference type="ARBA" id="ARBA00022884"/>
    </source>
</evidence>
<comment type="function">
    <text evidence="9">Part of the small subunit (SSU) processome, first precursor of the small eukaryotic ribosomal subunit. During the assembly of the SSU processome in the nucleolus, many ribosome biogenesis factors, an RNA chaperone and ribosomal proteins associate with the nascent pre-rRNA and work in concert to generate RNA folding, modifications, rearrangements and cleavage as well as targeted degradation of pre-ribosomal RNA by the RNA exosome.</text>
</comment>
<dbReference type="InterPro" id="IPR035370">
    <property type="entry name" value="Nrap_D5"/>
</dbReference>
<dbReference type="Proteomes" id="UP000887581">
    <property type="component" value="Unplaced"/>
</dbReference>
<evidence type="ECO:0000256" key="11">
    <source>
        <dbReference type="PROSITE-ProRule" id="PRU00561"/>
    </source>
</evidence>
<comment type="subcellular location">
    <subcellularLocation>
        <location evidence="1">Chromosome</location>
    </subcellularLocation>
    <subcellularLocation>
        <location evidence="2">Nucleus</location>
        <location evidence="2">Nucleolus</location>
    </subcellularLocation>
</comment>
<dbReference type="Pfam" id="PF03813">
    <property type="entry name" value="Nrap"/>
    <property type="match status" value="1"/>
</dbReference>
<dbReference type="InterPro" id="IPR005554">
    <property type="entry name" value="NOL6/Upt22"/>
</dbReference>
<dbReference type="Pfam" id="PF17405">
    <property type="entry name" value="Nrap_D4"/>
    <property type="match status" value="1"/>
</dbReference>
<evidence type="ECO:0000256" key="10">
    <source>
        <dbReference type="ARBA" id="ARBA00035020"/>
    </source>
</evidence>
<accession>A0A915PV07</accession>
<dbReference type="GO" id="GO:0005694">
    <property type="term" value="C:chromosome"/>
    <property type="evidence" value="ECO:0007669"/>
    <property type="project" value="UniProtKB-SubCell"/>
</dbReference>
<dbReference type="InterPro" id="IPR047857">
    <property type="entry name" value="Snurportin1_C"/>
</dbReference>
<dbReference type="PANTHER" id="PTHR17972">
    <property type="entry name" value="NUCLEOLAR RNA-ASSOCIATED PROTEIN"/>
    <property type="match status" value="1"/>
</dbReference>
<dbReference type="GO" id="GO:0003723">
    <property type="term" value="F:RNA binding"/>
    <property type="evidence" value="ECO:0007669"/>
    <property type="project" value="UniProtKB-KW"/>
</dbReference>
<keyword evidence="11" id="KW-0813">Transport</keyword>
<protein>
    <recommendedName>
        <fullName evidence="4">Nucleolar protein 6</fullName>
    </recommendedName>
    <alternativeName>
        <fullName evidence="8">Maternal transcript 89Ba</fullName>
    </alternativeName>
</protein>
<dbReference type="PROSITE" id="PS51214">
    <property type="entry name" value="IBB"/>
    <property type="match status" value="1"/>
</dbReference>
<dbReference type="GO" id="GO:0006606">
    <property type="term" value="P:protein import into nucleus"/>
    <property type="evidence" value="ECO:0007669"/>
    <property type="project" value="InterPro"/>
</dbReference>
<comment type="subunit">
    <text evidence="10">Part of the small subunit (SSU) processome, composed of more than 70 proteins and the RNA chaperone small nucleolar RNA (snoRNA) U3.</text>
</comment>
<dbReference type="InterPro" id="IPR035082">
    <property type="entry name" value="Nrap_D1"/>
</dbReference>
<evidence type="ECO:0000256" key="9">
    <source>
        <dbReference type="ARBA" id="ARBA00035000"/>
    </source>
</evidence>
<dbReference type="GO" id="GO:0006409">
    <property type="term" value="P:tRNA export from nucleus"/>
    <property type="evidence" value="ECO:0007669"/>
    <property type="project" value="TreeGrafter"/>
</dbReference>
<sequence length="1672" mass="193095">MKRKLDDGLEQIDRKREKRRLICMQIDDYIEDIRLSDGERCKLEELAESVKRAIYAAKEAKNAHQMSDLRKLHSDKIRFPLSLPFGLELSKIKSSCDCRWVHPVKVDILGNWRTGYQTKKEPILDLIVIIPQNYFGSRDYLNFTYFVKRAHYICQVARILVKTGFRVKFGLDRSDPLRPLLFVSNGDVFGTDGFLRVHFAPPREFTKISRFRPENNNLRPSFCSAHFASVGIDTPTPVYNSKILIDMLREEIESRHEVFFGERPAYLKALILIRSWMLQRGFIQRVDGFSDLLLEAWLVFIDRQESSFAQASAFDIIIAFFSSVISTDWKKSHLGLCDNDALYQQFSSNFDFVFLDYTGYLNLATFLSTTAMEQIRAAATVAITKINVFAEFDDLFVKIHPFTSSFDQYIRIRLPQLYLESTIQKPYSAECVSTCNDLLLIFKRKLGPVLEEALSDRIVNFDFVTPNQQDELWDVCAEREEHITNELALLIGLRLSSKWNSSLTRGPPAKSGDAIHFRQFWGDICELRKFPDNAICEAVVWGSTNVTQSICQHILLRHFKLEACYVEERMLDIGKILPSVMDRYSTITRAYDKLCQTLRMLNDLPLIITNIHPISAYLRRTAPFQPLSTNAVVERSNVFVKDCVALPLPHVSPPYLPTVEVQITMEHSGKWGEELGAIARLKTAFYIELSKILKDKHSISAVPFDDYLIIHFNTVVFRLVIAYPKEVQIMRKLNSGKTGIPKDSPASRLKELEVVLTPQLAAFLHSTSQRFEAFPDTCRLAMYWLSSHALSDYLNEMILETIVASVFLKPFSVQPPSSPFIAFLHFLTLLSTHNWLMKPLLVDFDNEWTEEDAEEMEKEFIKMRPVLPVMVICTSVDRTGYRWTREEPQPLIMKRLIGLANASAVLLERHISGSVPLNLKGVFTTEVSTFCDVIIHIKGRHLVRRRVVRRNVIKGPLPVVDYDPVREYVKRLRQCFSSVALFFYNKYVGDVIGVVWKPAAMVPRDASVSSCLHRLKGPNNQLNVNVGAILDDFTILGYGIVRDRKKLCMCVNSGSLDNREMENLDDLALLLAGSSVTVAPNSTSREHPRFSQYKYVGRAEVSQERRRQEFLRRQKEARFDYANHARKLAMNELDECDEKNGDGEEMDSEMSNADSKMKNRKRNWNRYADELMLSEWLVDIPERLSKDWICLPCPVGRRCLVVASNGVTSAYSKSGYLITQFHSYLPGGNHPCRGTYTLLDCVFDAKSPTFYCLDMIAWNSLTVADSDFDCRLFMMNSRITENENFKEVSKQIPYRFICLPYCRCENSSMEEMMKQNFDFELDGVLFYHASVHYLKGQSPLVGWLKPWMMPEILSVPVPEKLMNGNEIKAGSSQKFIETYNQKHNHCSCHLKNGRHLCFAHEDLHTKVRELENVAEQLESKIKNLKNSRYAIQQENEQLIQQSNQKILADKRLLENAQQVKMIGKQIEYTNRLIKHKRKTVTIWQNGTVQKVYKENEIKMLEQENIHMERKMTDWLKLNQRLLGIFEMMKDREIEMTFTAERCLQRNIQARDDCSMMQTRILTLSKMLDENSLCISTNGSSSSITFSSQDNKLRKWRPVFDTSHLSQTVSTIERARNDDSLEEQKLNTKQMKTVAVTETENNDEEEQILELLVKRCNFGLFNCANFDYNTKNC</sequence>
<dbReference type="GO" id="GO:0034456">
    <property type="term" value="C:UTP-C complex"/>
    <property type="evidence" value="ECO:0007669"/>
    <property type="project" value="TreeGrafter"/>
</dbReference>
<keyword evidence="5" id="KW-0158">Chromosome</keyword>
<feature type="coiled-coil region" evidence="12">
    <location>
        <begin position="1400"/>
        <end position="1441"/>
    </location>
</feature>
<dbReference type="PANTHER" id="PTHR17972:SF0">
    <property type="entry name" value="NUCLEOLAR PROTEIN 6"/>
    <property type="match status" value="1"/>
</dbReference>
<dbReference type="SUPFAM" id="SSF56091">
    <property type="entry name" value="DNA ligase/mRNA capping enzyme, catalytic domain"/>
    <property type="match status" value="1"/>
</dbReference>
<evidence type="ECO:0000256" key="12">
    <source>
        <dbReference type="SAM" id="Coils"/>
    </source>
</evidence>